<sequence>MSPTPSLAYSDVRNVNLGPLREAVREWGKLPEELRKSITSFNRTVSGPLESSDWKGDAAEAAFKKFRHIRSQMTEAAGEAENIGTVMSEALKAFEGAQEDLKRIEKAVSAKLPDGSESWLKVNPEEGVVYLQSPDGKPVTPGQQKAYHETIVSYNNRIREILENAAIADKRLKTALQIDPEGKGFNDDIAAHLKDVDKETKEDVDAALKLAQDKGPEMSEKELSRLNGLLAKNAKNADFAEQFTLGMGPKGSIDFWYNMAKPRTEDRGPSGSVRVDWTKGEAARRAALQDNLGVVMGLASNSNSPEMTQWKKDMLDISMDRIHADEAKGKPYASQGPYNAQVLSNLMRTGKWDSNFLNSYGDKLLDKDQEKAVHNMKNDPPSKWISGGLSDSAFLNFGAKNDAGEDPVTGLMEALNHNPDASTEFFKDEDHFDYLTRERDWPADGEIADEGKLKDVKGGHQSLAHALTAATTGHEWDAPLAHPPNHTKDQAHVMSELVKGVASKDDHIKLEAGMHSPLGRAAAEYTPDFFRAMKDGSEDTKLFPLQGAQADMNHVDATRFMLRLGQDPDANAALTQAQKLYTAETLEHHLAGDLPAGQKYDASPKETVQEILRASGETSGTLAIGRQEALIGPAVVRDAQFESSTLSARLWSNTGFATAVIPATVKWMSPVGGAALGTIVTGGEGAAAYDIDAMISRSESIDKADVASQIYDRAQKRDIQQNEAILEAIEKTYNVDTSNTWAEIYSKEGYNEAVTRVGRTAPFLDSIDQVKSLPVDRPDS</sequence>
<protein>
    <submittedName>
        <fullName evidence="3">PPE domain-containing protein</fullName>
    </submittedName>
</protein>
<dbReference type="InterPro" id="IPR000030">
    <property type="entry name" value="PPE_dom"/>
</dbReference>
<accession>A0ABS3X1S1</accession>
<comment type="similarity">
    <text evidence="1">Belongs to the mycobacterial PPE family.</text>
</comment>
<keyword evidence="4" id="KW-1185">Reference proteome</keyword>
<comment type="caution">
    <text evidence="3">The sequence shown here is derived from an EMBL/GenBank/DDBJ whole genome shotgun (WGS) entry which is preliminary data.</text>
</comment>
<feature type="domain" description="PPE" evidence="2">
    <location>
        <begin position="18"/>
        <end position="99"/>
    </location>
</feature>
<reference evidence="3 4" key="1">
    <citation type="submission" date="2021-02" db="EMBL/GenBank/DDBJ databases">
        <title>Streptomyces spirodelae sp. nov., isolated from duckweed.</title>
        <authorList>
            <person name="Saimee Y."/>
            <person name="Duangmal K."/>
        </authorList>
    </citation>
    <scope>NUCLEOTIDE SEQUENCE [LARGE SCALE GENOMIC DNA]</scope>
    <source>
        <strain evidence="3 4">DW4-2</strain>
    </source>
</reference>
<dbReference type="Pfam" id="PF00823">
    <property type="entry name" value="PPE"/>
    <property type="match status" value="1"/>
</dbReference>
<organism evidence="3 4">
    <name type="scientific">Streptomyces spirodelae</name>
    <dbReference type="NCBI Taxonomy" id="2812904"/>
    <lineage>
        <taxon>Bacteria</taxon>
        <taxon>Bacillati</taxon>
        <taxon>Actinomycetota</taxon>
        <taxon>Actinomycetes</taxon>
        <taxon>Kitasatosporales</taxon>
        <taxon>Streptomycetaceae</taxon>
        <taxon>Streptomyces</taxon>
    </lineage>
</organism>
<dbReference type="InterPro" id="IPR038332">
    <property type="entry name" value="PPE_sf"/>
</dbReference>
<evidence type="ECO:0000256" key="1">
    <source>
        <dbReference type="ARBA" id="ARBA00010652"/>
    </source>
</evidence>
<dbReference type="InterPro" id="IPR036689">
    <property type="entry name" value="ESAT-6-like_sf"/>
</dbReference>
<evidence type="ECO:0000259" key="2">
    <source>
        <dbReference type="Pfam" id="PF00823"/>
    </source>
</evidence>
<dbReference type="SUPFAM" id="SSF140453">
    <property type="entry name" value="EsxAB dimer-like"/>
    <property type="match status" value="1"/>
</dbReference>
<dbReference type="Gene3D" id="1.20.1260.20">
    <property type="entry name" value="PPE superfamily"/>
    <property type="match status" value="1"/>
</dbReference>
<evidence type="ECO:0000313" key="3">
    <source>
        <dbReference type="EMBL" id="MBO8189301.1"/>
    </source>
</evidence>
<name>A0ABS3X1S1_9ACTN</name>
<evidence type="ECO:0000313" key="4">
    <source>
        <dbReference type="Proteomes" id="UP001518976"/>
    </source>
</evidence>
<dbReference type="Proteomes" id="UP001518976">
    <property type="component" value="Unassembled WGS sequence"/>
</dbReference>
<dbReference type="RefSeq" id="WP_209268069.1">
    <property type="nucleotide sequence ID" value="NZ_JAFFZN010000033.1"/>
</dbReference>
<dbReference type="EMBL" id="JAFFZN010000033">
    <property type="protein sequence ID" value="MBO8189301.1"/>
    <property type="molecule type" value="Genomic_DNA"/>
</dbReference>
<proteinExistence type="inferred from homology"/>
<gene>
    <name evidence="3" type="ORF">JW592_28205</name>
</gene>